<comment type="subcellular location">
    <subcellularLocation>
        <location evidence="6">Cytoplasm</location>
    </subcellularLocation>
</comment>
<dbReference type="SUPFAM" id="SSF53790">
    <property type="entry name" value="Tetrapyrrole methylase"/>
    <property type="match status" value="1"/>
</dbReference>
<feature type="domain" description="RsmI HTH" evidence="8">
    <location>
        <begin position="246"/>
        <end position="279"/>
    </location>
</feature>
<organism evidence="9">
    <name type="scientific">Magnetococcus massalia (strain MO-1)</name>
    <dbReference type="NCBI Taxonomy" id="451514"/>
    <lineage>
        <taxon>Bacteria</taxon>
        <taxon>Pseudomonadati</taxon>
        <taxon>Pseudomonadota</taxon>
        <taxon>Magnetococcia</taxon>
        <taxon>Magnetococcales</taxon>
        <taxon>Magnetococcaceae</taxon>
        <taxon>Magnetococcus</taxon>
    </lineage>
</organism>
<dbReference type="InterPro" id="IPR000878">
    <property type="entry name" value="4pyrrol_Mease"/>
</dbReference>
<dbReference type="EC" id="2.1.1.198" evidence="6"/>
<dbReference type="InterPro" id="IPR053910">
    <property type="entry name" value="RsmI_HTH"/>
</dbReference>
<dbReference type="InterPro" id="IPR014776">
    <property type="entry name" value="4pyrrole_Mease_sub2"/>
</dbReference>
<keyword evidence="2 6" id="KW-0698">rRNA processing</keyword>
<dbReference type="Gene3D" id="3.40.1010.10">
    <property type="entry name" value="Cobalt-precorrin-4 Transmethylase, Domain 1"/>
    <property type="match status" value="1"/>
</dbReference>
<dbReference type="GO" id="GO:0005737">
    <property type="term" value="C:cytoplasm"/>
    <property type="evidence" value="ECO:0007669"/>
    <property type="project" value="UniProtKB-SubCell"/>
</dbReference>
<dbReference type="GO" id="GO:0070677">
    <property type="term" value="F:rRNA (cytosine-2'-O-)-methyltransferase activity"/>
    <property type="evidence" value="ECO:0007669"/>
    <property type="project" value="UniProtKB-UniRule"/>
</dbReference>
<sequence length="284" mass="30848">MTTDKAETQGILYLIPTPIGNLEDITLRALRLLKEVDRILAEDTRHSGKLLKAHAIATPMVSFHQHNTQSRIPQVLAWLQAGESVALISDAGTPGIRDPGEPLVAACVAEGLTVTALPGATAVTTALSASGLCTDTFLFDGFAPRKSEQMQRYLEQVKQQQRTVLLFESPKRLVKLLEAIVSVMGADRPVVVARELTKIHETYHRGGAGELLDAFSQQPPRGEIVVLIGPSGETELLEPEPLIMAGLKEGLPIKEIARLVADKTGRPRKELYTLALQLKSEVES</sequence>
<protein>
    <recommendedName>
        <fullName evidence="6">Ribosomal RNA small subunit methyltransferase I</fullName>
        <ecNumber evidence="6">2.1.1.198</ecNumber>
    </recommendedName>
    <alternativeName>
        <fullName evidence="6">16S rRNA 2'-O-ribose C1402 methyltransferase</fullName>
    </alternativeName>
    <alternativeName>
        <fullName evidence="6">rRNA (cytidine-2'-O-)-methyltransferase RsmI</fullName>
    </alternativeName>
</protein>
<evidence type="ECO:0000313" key="9">
    <source>
        <dbReference type="EMBL" id="CRH08030.1"/>
    </source>
</evidence>
<proteinExistence type="inferred from homology"/>
<dbReference type="HAMAP" id="MF_01877">
    <property type="entry name" value="16SrRNA_methyltr_I"/>
    <property type="match status" value="1"/>
</dbReference>
<gene>
    <name evidence="6" type="primary">rsmI</name>
    <name evidence="9" type="ORF">MAGMO_3902</name>
</gene>
<dbReference type="FunFam" id="3.30.950.10:FF:000002">
    <property type="entry name" value="Ribosomal RNA small subunit methyltransferase I"/>
    <property type="match status" value="1"/>
</dbReference>
<keyword evidence="3 6" id="KW-0489">Methyltransferase</keyword>
<dbReference type="PANTHER" id="PTHR46111:SF1">
    <property type="entry name" value="RIBOSOMAL RNA SMALL SUBUNIT METHYLTRANSFERASE I"/>
    <property type="match status" value="1"/>
</dbReference>
<feature type="domain" description="Tetrapyrrole methylase" evidence="7">
    <location>
        <begin position="12"/>
        <end position="211"/>
    </location>
</feature>
<evidence type="ECO:0000256" key="1">
    <source>
        <dbReference type="ARBA" id="ARBA00022490"/>
    </source>
</evidence>
<dbReference type="Pfam" id="PF00590">
    <property type="entry name" value="TP_methylase"/>
    <property type="match status" value="1"/>
</dbReference>
<accession>A0A1S7LME0</accession>
<reference evidence="9" key="1">
    <citation type="submission" date="2015-04" db="EMBL/GenBank/DDBJ databases">
        <authorList>
            <person name="Syromyatnikov M.Y."/>
            <person name="Popov V.N."/>
        </authorList>
    </citation>
    <scope>NUCLEOTIDE SEQUENCE</scope>
    <source>
        <strain evidence="9">MO-1</strain>
    </source>
</reference>
<dbReference type="PANTHER" id="PTHR46111">
    <property type="entry name" value="RIBOSOMAL RNA SMALL SUBUNIT METHYLTRANSFERASE I"/>
    <property type="match status" value="1"/>
</dbReference>
<dbReference type="InterPro" id="IPR008189">
    <property type="entry name" value="rRNA_ssu_MeTfrase_I"/>
</dbReference>
<comment type="similarity">
    <text evidence="6">Belongs to the methyltransferase superfamily. RsmI family.</text>
</comment>
<keyword evidence="1 6" id="KW-0963">Cytoplasm</keyword>
<comment type="function">
    <text evidence="6">Catalyzes the 2'-O-methylation of the ribose of cytidine 1402 (C1402) in 16S rRNA.</text>
</comment>
<dbReference type="PIRSF" id="PIRSF005917">
    <property type="entry name" value="MTase_YraL"/>
    <property type="match status" value="1"/>
</dbReference>
<dbReference type="Gene3D" id="3.30.950.10">
    <property type="entry name" value="Methyltransferase, Cobalt-precorrin-4 Transmethylase, Domain 2"/>
    <property type="match status" value="1"/>
</dbReference>
<evidence type="ECO:0000256" key="2">
    <source>
        <dbReference type="ARBA" id="ARBA00022552"/>
    </source>
</evidence>
<keyword evidence="5 6" id="KW-0949">S-adenosyl-L-methionine</keyword>
<comment type="catalytic activity">
    <reaction evidence="6">
        <text>cytidine(1402) in 16S rRNA + S-adenosyl-L-methionine = 2'-O-methylcytidine(1402) in 16S rRNA + S-adenosyl-L-homocysteine + H(+)</text>
        <dbReference type="Rhea" id="RHEA:42924"/>
        <dbReference type="Rhea" id="RHEA-COMP:10285"/>
        <dbReference type="Rhea" id="RHEA-COMP:10286"/>
        <dbReference type="ChEBI" id="CHEBI:15378"/>
        <dbReference type="ChEBI" id="CHEBI:57856"/>
        <dbReference type="ChEBI" id="CHEBI:59789"/>
        <dbReference type="ChEBI" id="CHEBI:74495"/>
        <dbReference type="ChEBI" id="CHEBI:82748"/>
        <dbReference type="EC" id="2.1.1.198"/>
    </reaction>
</comment>
<evidence type="ECO:0000259" key="7">
    <source>
        <dbReference type="Pfam" id="PF00590"/>
    </source>
</evidence>
<dbReference type="InterPro" id="IPR014777">
    <property type="entry name" value="4pyrrole_Mease_sub1"/>
</dbReference>
<name>A0A1S7LME0_MAGMO</name>
<evidence type="ECO:0000256" key="5">
    <source>
        <dbReference type="ARBA" id="ARBA00022691"/>
    </source>
</evidence>
<dbReference type="AlphaFoldDB" id="A0A1S7LME0"/>
<dbReference type="Pfam" id="PF23016">
    <property type="entry name" value="RsmI_C"/>
    <property type="match status" value="1"/>
</dbReference>
<keyword evidence="4 6" id="KW-0808">Transferase</keyword>
<dbReference type="FunFam" id="3.40.1010.10:FF:000007">
    <property type="entry name" value="Ribosomal RNA small subunit methyltransferase I"/>
    <property type="match status" value="1"/>
</dbReference>
<evidence type="ECO:0000259" key="8">
    <source>
        <dbReference type="Pfam" id="PF23016"/>
    </source>
</evidence>
<dbReference type="CDD" id="cd11648">
    <property type="entry name" value="RsmI"/>
    <property type="match status" value="1"/>
</dbReference>
<evidence type="ECO:0000256" key="4">
    <source>
        <dbReference type="ARBA" id="ARBA00022679"/>
    </source>
</evidence>
<dbReference type="EMBL" id="LO017727">
    <property type="protein sequence ID" value="CRH08030.1"/>
    <property type="molecule type" value="Genomic_DNA"/>
</dbReference>
<dbReference type="NCBIfam" id="TIGR00096">
    <property type="entry name" value="16S rRNA (cytidine(1402)-2'-O)-methyltransferase"/>
    <property type="match status" value="1"/>
</dbReference>
<evidence type="ECO:0000256" key="6">
    <source>
        <dbReference type="HAMAP-Rule" id="MF_01877"/>
    </source>
</evidence>
<evidence type="ECO:0000256" key="3">
    <source>
        <dbReference type="ARBA" id="ARBA00022603"/>
    </source>
</evidence>
<dbReference type="InterPro" id="IPR035996">
    <property type="entry name" value="4pyrrol_Methylase_sf"/>
</dbReference>